<keyword evidence="1" id="KW-1133">Transmembrane helix</keyword>
<dbReference type="OrthoDB" id="1186626at2"/>
<feature type="transmembrane region" description="Helical" evidence="1">
    <location>
        <begin position="234"/>
        <end position="254"/>
    </location>
</feature>
<keyword evidence="1" id="KW-0472">Membrane</keyword>
<keyword evidence="3" id="KW-1185">Reference proteome</keyword>
<name>A0A4R6T8W4_9FLAO</name>
<proteinExistence type="predicted"/>
<accession>A0A4R6T8W4</accession>
<dbReference type="EMBL" id="SNYH01000007">
    <property type="protein sequence ID" value="TDQ21831.1"/>
    <property type="molecule type" value="Genomic_DNA"/>
</dbReference>
<comment type="caution">
    <text evidence="2">The sequence shown here is derived from an EMBL/GenBank/DDBJ whole genome shotgun (WGS) entry which is preliminary data.</text>
</comment>
<evidence type="ECO:0000313" key="2">
    <source>
        <dbReference type="EMBL" id="TDQ21831.1"/>
    </source>
</evidence>
<protein>
    <recommendedName>
        <fullName evidence="4">Fimbrial assembly protein PilN</fullName>
    </recommendedName>
</protein>
<dbReference type="Proteomes" id="UP000295390">
    <property type="component" value="Unassembled WGS sequence"/>
</dbReference>
<organism evidence="2 3">
    <name type="scientific">Tenacibaculum caenipelagi</name>
    <dbReference type="NCBI Taxonomy" id="1325435"/>
    <lineage>
        <taxon>Bacteria</taxon>
        <taxon>Pseudomonadati</taxon>
        <taxon>Bacteroidota</taxon>
        <taxon>Flavobacteriia</taxon>
        <taxon>Flavobacteriales</taxon>
        <taxon>Flavobacteriaceae</taxon>
        <taxon>Tenacibaculum</taxon>
    </lineage>
</organism>
<evidence type="ECO:0000256" key="1">
    <source>
        <dbReference type="SAM" id="Phobius"/>
    </source>
</evidence>
<dbReference type="AlphaFoldDB" id="A0A4R6T8W4"/>
<keyword evidence="1" id="KW-0812">Transmembrane</keyword>
<dbReference type="RefSeq" id="WP_133537913.1">
    <property type="nucleotide sequence ID" value="NZ_SNYH01000007.1"/>
</dbReference>
<evidence type="ECO:0008006" key="4">
    <source>
        <dbReference type="Google" id="ProtNLM"/>
    </source>
</evidence>
<gene>
    <name evidence="2" type="ORF">DFQ07_2926</name>
</gene>
<reference evidence="2 3" key="1">
    <citation type="submission" date="2019-03" db="EMBL/GenBank/DDBJ databases">
        <title>Genomic Encyclopedia of Type Strains, Phase III (KMG-III): the genomes of soil and plant-associated and newly described type strains.</title>
        <authorList>
            <person name="Whitman W."/>
        </authorList>
    </citation>
    <scope>NUCLEOTIDE SEQUENCE [LARGE SCALE GENOMIC DNA]</scope>
    <source>
        <strain evidence="2 3">CECT 8283</strain>
    </source>
</reference>
<sequence length="393" mass="45715">MFKDWFLYSSRFCAVEHAIDINGSERFNCLLLRKKRNELFIEKEESFLSNEELISFLKSNKQQHIVLTINNQQVLSKKIKEEGNQNVVQSAYPNLKLKDFYYQSERSNHYVFIALARRLYVDEILELYHSKGISVLDFSLGNLAIYGITSLFKTSKIYTSNAEIIIESERIIDIELKHFDKKEEYKVNGLVLNNSSLLSLGTVINCYLKSNFYQGEERVSTYKGRIIFKKGYKVILVVCFLILLINFLVFNTYYKKVEQLNNHIDLYNNTRTELNLLRSKVSEKENVLSQIKSYVSSNLSRYVDEIVTIVPSSILLSELNYQPFSSSIKEGKEIKNELSQIKISGSFKNNSDLSGWIDKLERLNWIKAIEKLSIVNTVRGSKFYFSIKIEDGL</sequence>
<evidence type="ECO:0000313" key="3">
    <source>
        <dbReference type="Proteomes" id="UP000295390"/>
    </source>
</evidence>